<organism evidence="3 4">
    <name type="scientific">Hallerella succinigenes</name>
    <dbReference type="NCBI Taxonomy" id="1896222"/>
    <lineage>
        <taxon>Bacteria</taxon>
        <taxon>Pseudomonadati</taxon>
        <taxon>Fibrobacterota</taxon>
        <taxon>Fibrobacteria</taxon>
        <taxon>Fibrobacterales</taxon>
        <taxon>Fibrobacteraceae</taxon>
        <taxon>Hallerella</taxon>
    </lineage>
</organism>
<dbReference type="AlphaFoldDB" id="A0A2M9A6H3"/>
<gene>
    <name evidence="3" type="ORF">BGX16_1279</name>
</gene>
<comment type="caution">
    <text evidence="3">The sequence shown here is derived from an EMBL/GenBank/DDBJ whole genome shotgun (WGS) entry which is preliminary data.</text>
</comment>
<sequence length="600" mass="68059">MGSLMRKMQIVAMIAMLFLAMFHLSACGNSTSGDPSDLSYTDPDGNDSTIVIKSGSFTDKRDGQKYSTVTVGDYTWMAENLNYKLEGSKNSRDYGTSKNYGVLYSLKQAKKVCPEGWHLPTYAEWKELFSLLEEAHEDSAGWVLKTTSGWESDENGTSGNGGNLIGFSVKPTGFYNGYYALEGQYTAFWVDGDMDWDGYATAIRFDYDDADWHSPELYAYRAEIYVRCLNDKNTLVGTLGTCNDSKEDSIGVWRNEHYTCTDSSWQKSTIEESLNFEFGECKALMFDSVRILSDTAYICDSLTSQWRVAKLGEALGKCSEKKLREMKTYLGETYSCHAIGTITPIYRWEEPDANDMLPKCTVERRTELQTFNENIYICVDSVWEYANEKQIARGECSEKNVDEISIVNDTSYICLSNRSWRRVNHYDSLYGICTSRKIQKLTLIIDTSATAIEDLYHYDSTYYMCDTTGYRLATTVEINTDGKPCTASEVGTMTNGNLNPAFRFYCTPSYGWVSVTDASRKANEVPKSARLNPDIQYGKMTDSRDGQIYYTVKIGNQTWLAENLNYTDENYVKYKKSVCLEDVYSRPLKSRPARITIGKN</sequence>
<evidence type="ECO:0000313" key="4">
    <source>
        <dbReference type="Proteomes" id="UP000231134"/>
    </source>
</evidence>
<feature type="signal peptide" evidence="1">
    <location>
        <begin position="1"/>
        <end position="26"/>
    </location>
</feature>
<evidence type="ECO:0000313" key="3">
    <source>
        <dbReference type="EMBL" id="PJJ41316.1"/>
    </source>
</evidence>
<name>A0A2M9A6H3_9BACT</name>
<dbReference type="NCBIfam" id="TIGR02145">
    <property type="entry name" value="Fib_succ_major"/>
    <property type="match status" value="2"/>
</dbReference>
<keyword evidence="1" id="KW-0732">Signal</keyword>
<feature type="chain" id="PRO_5014676745" evidence="1">
    <location>
        <begin position="27"/>
        <end position="600"/>
    </location>
</feature>
<evidence type="ECO:0000259" key="2">
    <source>
        <dbReference type="Pfam" id="PF09603"/>
    </source>
</evidence>
<dbReference type="EMBL" id="PGEX01000001">
    <property type="protein sequence ID" value="PJJ41316.1"/>
    <property type="molecule type" value="Genomic_DNA"/>
</dbReference>
<dbReference type="InterPro" id="IPR011871">
    <property type="entry name" value="Fib_succ_major"/>
</dbReference>
<dbReference type="Proteomes" id="UP000231134">
    <property type="component" value="Unassembled WGS sequence"/>
</dbReference>
<dbReference type="Pfam" id="PF09603">
    <property type="entry name" value="Fib_succ_major"/>
    <property type="match status" value="1"/>
</dbReference>
<proteinExistence type="predicted"/>
<feature type="domain" description="Fibrobacter succinogenes major paralogous" evidence="2">
    <location>
        <begin position="69"/>
        <end position="228"/>
    </location>
</feature>
<protein>
    <submittedName>
        <fullName evidence="3">Uncharacterized protein (TIGR02145 family)</fullName>
    </submittedName>
</protein>
<reference evidence="3 4" key="1">
    <citation type="submission" date="2017-11" db="EMBL/GenBank/DDBJ databases">
        <title>Animal gut microbial communities from fecal samples from Wisconsin, USA.</title>
        <authorList>
            <person name="Neumann A."/>
        </authorList>
    </citation>
    <scope>NUCLEOTIDE SEQUENCE [LARGE SCALE GENOMIC DNA]</scope>
    <source>
        <strain evidence="3 4">UWS3</strain>
    </source>
</reference>
<evidence type="ECO:0000256" key="1">
    <source>
        <dbReference type="SAM" id="SignalP"/>
    </source>
</evidence>
<keyword evidence="4" id="KW-1185">Reference proteome</keyword>
<accession>A0A2M9A6H3</accession>